<gene>
    <name evidence="1" type="ORF">L484_024886</name>
</gene>
<organism evidence="1 2">
    <name type="scientific">Morus notabilis</name>
    <dbReference type="NCBI Taxonomy" id="981085"/>
    <lineage>
        <taxon>Eukaryota</taxon>
        <taxon>Viridiplantae</taxon>
        <taxon>Streptophyta</taxon>
        <taxon>Embryophyta</taxon>
        <taxon>Tracheophyta</taxon>
        <taxon>Spermatophyta</taxon>
        <taxon>Magnoliopsida</taxon>
        <taxon>eudicotyledons</taxon>
        <taxon>Gunneridae</taxon>
        <taxon>Pentapetalae</taxon>
        <taxon>rosids</taxon>
        <taxon>fabids</taxon>
        <taxon>Rosales</taxon>
        <taxon>Moraceae</taxon>
        <taxon>Moreae</taxon>
        <taxon>Morus</taxon>
    </lineage>
</organism>
<sequence>MASIHEDTIWPKGPPFGIPAKAASSYFWLSMAVENPTFHINKLRIDSHSRFNDRKLYSSLY</sequence>
<accession>W9QWX8</accession>
<reference evidence="2" key="1">
    <citation type="submission" date="2013-01" db="EMBL/GenBank/DDBJ databases">
        <title>Draft Genome Sequence of a Mulberry Tree, Morus notabilis C.K. Schneid.</title>
        <authorList>
            <person name="He N."/>
            <person name="Zhao S."/>
        </authorList>
    </citation>
    <scope>NUCLEOTIDE SEQUENCE</scope>
</reference>
<dbReference type="Proteomes" id="UP000030645">
    <property type="component" value="Unassembled WGS sequence"/>
</dbReference>
<keyword evidence="2" id="KW-1185">Reference proteome</keyword>
<dbReference type="AlphaFoldDB" id="W9QWX8"/>
<name>W9QWX8_9ROSA</name>
<evidence type="ECO:0000313" key="2">
    <source>
        <dbReference type="Proteomes" id="UP000030645"/>
    </source>
</evidence>
<proteinExistence type="predicted"/>
<dbReference type="EMBL" id="KE344284">
    <property type="protein sequence ID" value="EXB56344.1"/>
    <property type="molecule type" value="Genomic_DNA"/>
</dbReference>
<evidence type="ECO:0000313" key="1">
    <source>
        <dbReference type="EMBL" id="EXB56344.1"/>
    </source>
</evidence>
<protein>
    <submittedName>
        <fullName evidence="1">Uncharacterized protein</fullName>
    </submittedName>
</protein>